<proteinExistence type="predicted"/>
<feature type="region of interest" description="Disordered" evidence="1">
    <location>
        <begin position="104"/>
        <end position="141"/>
    </location>
</feature>
<dbReference type="RefSeq" id="WP_187223897.1">
    <property type="nucleotide sequence ID" value="NZ_JABVED010000020.1"/>
</dbReference>
<dbReference type="InterPro" id="IPR036894">
    <property type="entry name" value="YbaB-like_sf"/>
</dbReference>
<dbReference type="Gene3D" id="3.30.1310.10">
    <property type="entry name" value="Nucleoid-associated protein YbaB-like domain"/>
    <property type="match status" value="1"/>
</dbReference>
<sequence length="141" mass="15306">MQTPDEWLADFEAKVADLQQKATEFKTNVEAAGATERSESVTVTVAASGALLDLRLEDSALRKSADELATEILTLTRKARQNAAVGVAQAFQPLGGDAEMVQRIPVPEPEEANAPAPKRPTTRDDEDFGDEPVVLRDSDKW</sequence>
<evidence type="ECO:0000313" key="2">
    <source>
        <dbReference type="EMBL" id="MBC6450816.1"/>
    </source>
</evidence>
<dbReference type="Pfam" id="PF02575">
    <property type="entry name" value="YbaB_DNA_bd"/>
    <property type="match status" value="1"/>
</dbReference>
<evidence type="ECO:0000313" key="3">
    <source>
        <dbReference type="Proteomes" id="UP000734823"/>
    </source>
</evidence>
<dbReference type="Proteomes" id="UP000734823">
    <property type="component" value="Unassembled WGS sequence"/>
</dbReference>
<name>A0ABR7LEJ4_9PSEU</name>
<gene>
    <name evidence="2" type="ORF">GPZ80_27010</name>
</gene>
<evidence type="ECO:0000256" key="1">
    <source>
        <dbReference type="SAM" id="MobiDB-lite"/>
    </source>
</evidence>
<reference evidence="2 3" key="1">
    <citation type="submission" date="2020-06" db="EMBL/GenBank/DDBJ databases">
        <title>Actinokineospora xiongansis sp. nov., isolated from soil of Baiyangdian.</title>
        <authorList>
            <person name="Zhang X."/>
        </authorList>
    </citation>
    <scope>NUCLEOTIDE SEQUENCE [LARGE SCALE GENOMIC DNA]</scope>
    <source>
        <strain evidence="2 3">HBU206404</strain>
    </source>
</reference>
<dbReference type="EMBL" id="JABVED010000020">
    <property type="protein sequence ID" value="MBC6450816.1"/>
    <property type="molecule type" value="Genomic_DNA"/>
</dbReference>
<keyword evidence="3" id="KW-1185">Reference proteome</keyword>
<dbReference type="InterPro" id="IPR004401">
    <property type="entry name" value="YbaB/EbfC"/>
</dbReference>
<comment type="caution">
    <text evidence="2">The sequence shown here is derived from an EMBL/GenBank/DDBJ whole genome shotgun (WGS) entry which is preliminary data.</text>
</comment>
<accession>A0ABR7LEJ4</accession>
<organism evidence="2 3">
    <name type="scientific">Actinokineospora xionganensis</name>
    <dbReference type="NCBI Taxonomy" id="2684470"/>
    <lineage>
        <taxon>Bacteria</taxon>
        <taxon>Bacillati</taxon>
        <taxon>Actinomycetota</taxon>
        <taxon>Actinomycetes</taxon>
        <taxon>Pseudonocardiales</taxon>
        <taxon>Pseudonocardiaceae</taxon>
        <taxon>Actinokineospora</taxon>
    </lineage>
</organism>
<protein>
    <submittedName>
        <fullName evidence="2">YbaB/EbfC family nucleoid-associated protein</fullName>
    </submittedName>
</protein>